<comment type="caution">
    <text evidence="1">The sequence shown here is derived from an EMBL/GenBank/DDBJ whole genome shotgun (WGS) entry which is preliminary data.</text>
</comment>
<dbReference type="AlphaFoldDB" id="A0AAN8AGI0"/>
<dbReference type="EMBL" id="JAUZQC010000012">
    <property type="protein sequence ID" value="KAK5861866.1"/>
    <property type="molecule type" value="Genomic_DNA"/>
</dbReference>
<gene>
    <name evidence="1" type="ORF">PBY51_017309</name>
</gene>
<sequence>MSSSSLQEMLKLIARYRCVSFDIRATVIHASALDRQIEAVRGKLIAVTPREVGKVNPALRLKSTRGKRGSGGSLLCGDTGAKWYIPAYGTVQTTDGDSL</sequence>
<protein>
    <submittedName>
        <fullName evidence="1">Uncharacterized protein</fullName>
    </submittedName>
</protein>
<evidence type="ECO:0000313" key="1">
    <source>
        <dbReference type="EMBL" id="KAK5861866.1"/>
    </source>
</evidence>
<evidence type="ECO:0000313" key="2">
    <source>
        <dbReference type="Proteomes" id="UP001346869"/>
    </source>
</evidence>
<keyword evidence="2" id="KW-1185">Reference proteome</keyword>
<dbReference type="Proteomes" id="UP001346869">
    <property type="component" value="Unassembled WGS sequence"/>
</dbReference>
<reference evidence="1 2" key="1">
    <citation type="journal article" date="2023" name="Genes (Basel)">
        <title>Chromosome-Level Genome Assembly and Circadian Gene Repertoire of the Patagonia Blennie Eleginops maclovinus-The Closest Ancestral Proxy of Antarctic Cryonotothenioids.</title>
        <authorList>
            <person name="Cheng C.C."/>
            <person name="Rivera-Colon A.G."/>
            <person name="Minhas B.F."/>
            <person name="Wilson L."/>
            <person name="Rayamajhi N."/>
            <person name="Vargas-Chacoff L."/>
            <person name="Catchen J.M."/>
        </authorList>
    </citation>
    <scope>NUCLEOTIDE SEQUENCE [LARGE SCALE GENOMIC DNA]</scope>
    <source>
        <strain evidence="1">JMC-PN-2008</strain>
    </source>
</reference>
<accession>A0AAN8AGI0</accession>
<name>A0AAN8AGI0_ELEMC</name>
<reference evidence="1 2" key="2">
    <citation type="journal article" date="2023" name="Mol. Biol. Evol.">
        <title>Genomics of Secondarily Temperate Adaptation in the Only Non-Antarctic Icefish.</title>
        <authorList>
            <person name="Rivera-Colon A.G."/>
            <person name="Rayamajhi N."/>
            <person name="Minhas B.F."/>
            <person name="Madrigal G."/>
            <person name="Bilyk K.T."/>
            <person name="Yoon V."/>
            <person name="Hune M."/>
            <person name="Gregory S."/>
            <person name="Cheng C.H.C."/>
            <person name="Catchen J.M."/>
        </authorList>
    </citation>
    <scope>NUCLEOTIDE SEQUENCE [LARGE SCALE GENOMIC DNA]</scope>
    <source>
        <strain evidence="1">JMC-PN-2008</strain>
    </source>
</reference>
<organism evidence="1 2">
    <name type="scientific">Eleginops maclovinus</name>
    <name type="common">Patagonian blennie</name>
    <name type="synonym">Eleginus maclovinus</name>
    <dbReference type="NCBI Taxonomy" id="56733"/>
    <lineage>
        <taxon>Eukaryota</taxon>
        <taxon>Metazoa</taxon>
        <taxon>Chordata</taxon>
        <taxon>Craniata</taxon>
        <taxon>Vertebrata</taxon>
        <taxon>Euteleostomi</taxon>
        <taxon>Actinopterygii</taxon>
        <taxon>Neopterygii</taxon>
        <taxon>Teleostei</taxon>
        <taxon>Neoteleostei</taxon>
        <taxon>Acanthomorphata</taxon>
        <taxon>Eupercaria</taxon>
        <taxon>Perciformes</taxon>
        <taxon>Notothenioidei</taxon>
        <taxon>Eleginopidae</taxon>
        <taxon>Eleginops</taxon>
    </lineage>
</organism>
<proteinExistence type="predicted"/>